<dbReference type="PANTHER" id="PTHR21022:SF19">
    <property type="entry name" value="PREPHENATE DEHYDRATASE-RELATED"/>
    <property type="match status" value="1"/>
</dbReference>
<dbReference type="Proteomes" id="UP000059188">
    <property type="component" value="Unassembled WGS sequence"/>
</dbReference>
<dbReference type="GO" id="GO:0004664">
    <property type="term" value="F:prephenate dehydratase activity"/>
    <property type="evidence" value="ECO:0007669"/>
    <property type="project" value="InterPro"/>
</dbReference>
<keyword evidence="3" id="KW-0584">Phenylalanine biosynthesis</keyword>
<keyword evidence="1" id="KW-0028">Amino-acid biosynthesis</keyword>
<feature type="domain" description="Prephenate dehydratase" evidence="7">
    <location>
        <begin position="143"/>
        <end position="334"/>
    </location>
</feature>
<dbReference type="PANTHER" id="PTHR21022">
    <property type="entry name" value="PREPHENATE DEHYDRATASE P PROTEIN"/>
    <property type="match status" value="1"/>
</dbReference>
<feature type="transmembrane region" description="Helical" evidence="6">
    <location>
        <begin position="93"/>
        <end position="114"/>
    </location>
</feature>
<dbReference type="Pfam" id="PF04113">
    <property type="entry name" value="Gpi16"/>
    <property type="match status" value="1"/>
</dbReference>
<evidence type="ECO:0000256" key="1">
    <source>
        <dbReference type="ARBA" id="ARBA00022605"/>
    </source>
</evidence>
<proteinExistence type="predicted"/>
<dbReference type="SUPFAM" id="SSF53850">
    <property type="entry name" value="Periplasmic binding protein-like II"/>
    <property type="match status" value="1"/>
</dbReference>
<keyword evidence="4" id="KW-0456">Lyase</keyword>
<dbReference type="STRING" id="1108050.A0A0B7FJN3"/>
<dbReference type="InterPro" id="IPR001086">
    <property type="entry name" value="Preph_deHydtase"/>
</dbReference>
<evidence type="ECO:0000313" key="9">
    <source>
        <dbReference type="Proteomes" id="UP000059188"/>
    </source>
</evidence>
<dbReference type="GO" id="GO:0016255">
    <property type="term" value="P:attachment of GPI anchor to protein"/>
    <property type="evidence" value="ECO:0007669"/>
    <property type="project" value="InterPro"/>
</dbReference>
<organism evidence="8 9">
    <name type="scientific">Thanatephorus cucumeris (strain AG1-IB / isolate 7/3/14)</name>
    <name type="common">Lettuce bottom rot fungus</name>
    <name type="synonym">Rhizoctonia solani</name>
    <dbReference type="NCBI Taxonomy" id="1108050"/>
    <lineage>
        <taxon>Eukaryota</taxon>
        <taxon>Fungi</taxon>
        <taxon>Dikarya</taxon>
        <taxon>Basidiomycota</taxon>
        <taxon>Agaricomycotina</taxon>
        <taxon>Agaricomycetes</taxon>
        <taxon>Cantharellales</taxon>
        <taxon>Ceratobasidiaceae</taxon>
        <taxon>Rhizoctonia</taxon>
        <taxon>Rhizoctonia solani AG-1</taxon>
    </lineage>
</organism>
<dbReference type="GO" id="GO:0042765">
    <property type="term" value="C:GPI-anchor transamidase complex"/>
    <property type="evidence" value="ECO:0007669"/>
    <property type="project" value="InterPro"/>
</dbReference>
<keyword evidence="6" id="KW-1133">Transmembrane helix</keyword>
<evidence type="ECO:0000256" key="6">
    <source>
        <dbReference type="SAM" id="Phobius"/>
    </source>
</evidence>
<evidence type="ECO:0000313" key="8">
    <source>
        <dbReference type="EMBL" id="CEL57885.1"/>
    </source>
</evidence>
<comment type="pathway">
    <text evidence="5">Amino-acid biosynthesis.</text>
</comment>
<accession>A0A0B7FJN3</accession>
<reference evidence="8 9" key="1">
    <citation type="submission" date="2014-11" db="EMBL/GenBank/DDBJ databases">
        <authorList>
            <person name="Wibberg Daniel"/>
        </authorList>
    </citation>
    <scope>NUCLEOTIDE SEQUENCE [LARGE SCALE GENOMIC DNA]</scope>
    <source>
        <strain evidence="8">Rhizoctonia solani AG1-IB 7/3/14</strain>
    </source>
</reference>
<dbReference type="InterPro" id="IPR007245">
    <property type="entry name" value="PIG-T"/>
</dbReference>
<evidence type="ECO:0000256" key="5">
    <source>
        <dbReference type="ARBA" id="ARBA00029440"/>
    </source>
</evidence>
<evidence type="ECO:0000256" key="2">
    <source>
        <dbReference type="ARBA" id="ARBA00023141"/>
    </source>
</evidence>
<sequence>MLEAILSVPPHSTLDVTVSFRKAFILYTEHPPDAHRGWDLPAAVLTPLCAEVGSNTIGLAHRYGLGLADTCGIRLYTSTLLVDLATPDFSMPYNVIIMTSTVVALFFGSIFNLLTRKFAASVIRQSRSPCRTTIINMKSEQLRVAYLGPQGTYSHQAAAAAFKNAPVTLLPCKTISHTFEAVSEDLVEFSCIPLENSLHGSVIETLDLLKVDRPLERAVSITSEFTIGIEHCLIVCRGVQMEDITRVLSHEQALGQCRDFLSTRLPNVAQVRTTSTASAAEHLLDLLAKDDPLAHCSAAICSRICVDMHEGLELLQSSIQDGEVNFTRFIILSKIPLPTQVRLPTLQRALLRCILPSGNKSNASNPSVTLSSIIRSIPSDIHVLRVDRRPSLCETPFHDCAFLEVLCQPPLVPGDHSPDAISQLWRDKVATGVKDVNGQVHGGDLPCCRILGAW</sequence>
<protein>
    <submittedName>
        <fullName evidence="8">p-protein</fullName>
    </submittedName>
</protein>
<dbReference type="PROSITE" id="PS51171">
    <property type="entry name" value="PREPHENATE_DEHYDR_3"/>
    <property type="match status" value="1"/>
</dbReference>
<keyword evidence="6" id="KW-0812">Transmembrane</keyword>
<dbReference type="AlphaFoldDB" id="A0A0B7FJN3"/>
<keyword evidence="6" id="KW-0472">Membrane</keyword>
<evidence type="ECO:0000256" key="3">
    <source>
        <dbReference type="ARBA" id="ARBA00023222"/>
    </source>
</evidence>
<keyword evidence="9" id="KW-1185">Reference proteome</keyword>
<evidence type="ECO:0000256" key="4">
    <source>
        <dbReference type="ARBA" id="ARBA00023239"/>
    </source>
</evidence>
<dbReference type="Gene3D" id="3.40.190.10">
    <property type="entry name" value="Periplasmic binding protein-like II"/>
    <property type="match status" value="2"/>
</dbReference>
<dbReference type="CDD" id="cd13532">
    <property type="entry name" value="PBP2_PDT_like"/>
    <property type="match status" value="1"/>
</dbReference>
<evidence type="ECO:0000259" key="7">
    <source>
        <dbReference type="PROSITE" id="PS51171"/>
    </source>
</evidence>
<dbReference type="OrthoDB" id="983542at2759"/>
<gene>
    <name evidence="8" type="ORF">RSOLAG1IB_02629</name>
</gene>
<dbReference type="GO" id="GO:0009094">
    <property type="term" value="P:L-phenylalanine biosynthetic process"/>
    <property type="evidence" value="ECO:0007669"/>
    <property type="project" value="UniProtKB-KW"/>
</dbReference>
<dbReference type="EMBL" id="LN679102">
    <property type="protein sequence ID" value="CEL57885.1"/>
    <property type="molecule type" value="Genomic_DNA"/>
</dbReference>
<dbReference type="Pfam" id="PF00800">
    <property type="entry name" value="PDT"/>
    <property type="match status" value="1"/>
</dbReference>
<keyword evidence="2" id="KW-0057">Aromatic amino acid biosynthesis</keyword>
<name>A0A0B7FJN3_THACB</name>